<evidence type="ECO:0000313" key="1">
    <source>
        <dbReference type="EMBL" id="OZM56942.1"/>
    </source>
</evidence>
<accession>A0A263BTQ6</accession>
<comment type="caution">
    <text evidence="1">The sequence shown here is derived from an EMBL/GenBank/DDBJ whole genome shotgun (WGS) entry which is preliminary data.</text>
</comment>
<gene>
    <name evidence="1" type="ORF">CIB95_09230</name>
</gene>
<organism evidence="1 2">
    <name type="scientific">Lottiidibacillus patelloidae</name>
    <dbReference type="NCBI Taxonomy" id="2670334"/>
    <lineage>
        <taxon>Bacteria</taxon>
        <taxon>Bacillati</taxon>
        <taxon>Bacillota</taxon>
        <taxon>Bacilli</taxon>
        <taxon>Bacillales</taxon>
        <taxon>Bacillaceae</taxon>
        <taxon>Lottiidibacillus</taxon>
    </lineage>
</organism>
<sequence>MKGIFMKLSLAVISLGEAELKSILTELKSEKIHWQDVADKPRILKSMLDHIGTTDSELRDQLIYTTFYRLIVENNQIEIELLTELLDFSIDELLFKGIGEKDTDTVFTRAFTTLLIALILYRDNHENFLPPSTIFSVKEKLMKYIDWEKDLRGFIAGKGWAHSVAHVADTVDELVKNPKLNIDDYPEILRTLWRKILISSSVYVHGEDERLLTPILEMLERGLHILEIEKLLESLPNELKIQKEQMEDEKYFFLVFNIKLFLKTFHIKINGNAKLLPLQKKIEQSLEKIY</sequence>
<evidence type="ECO:0000313" key="2">
    <source>
        <dbReference type="Proteomes" id="UP000217083"/>
    </source>
</evidence>
<dbReference type="Proteomes" id="UP000217083">
    <property type="component" value="Unassembled WGS sequence"/>
</dbReference>
<protein>
    <recommendedName>
        <fullName evidence="3">DUF2785 domain-containing protein</fullName>
    </recommendedName>
</protein>
<dbReference type="AlphaFoldDB" id="A0A263BTQ6"/>
<dbReference type="Pfam" id="PF10978">
    <property type="entry name" value="DUF2785"/>
    <property type="match status" value="1"/>
</dbReference>
<dbReference type="InterPro" id="IPR021247">
    <property type="entry name" value="DUF2785"/>
</dbReference>
<name>A0A263BTQ6_9BACI</name>
<keyword evidence="2" id="KW-1185">Reference proteome</keyword>
<evidence type="ECO:0008006" key="3">
    <source>
        <dbReference type="Google" id="ProtNLM"/>
    </source>
</evidence>
<dbReference type="EMBL" id="NPIA01000004">
    <property type="protein sequence ID" value="OZM56942.1"/>
    <property type="molecule type" value="Genomic_DNA"/>
</dbReference>
<reference evidence="1 2" key="2">
    <citation type="submission" date="2017-09" db="EMBL/GenBank/DDBJ databases">
        <title>Bacillus patelloidae sp. nov., isolated from the intestinal tract of a marine limpet.</title>
        <authorList>
            <person name="Liu R."/>
            <person name="Dong C."/>
            <person name="Shao Z."/>
        </authorList>
    </citation>
    <scope>NUCLEOTIDE SEQUENCE [LARGE SCALE GENOMIC DNA]</scope>
    <source>
        <strain evidence="1 2">SA5d-4</strain>
    </source>
</reference>
<reference evidence="2" key="1">
    <citation type="submission" date="2017-08" db="EMBL/GenBank/DDBJ databases">
        <authorList>
            <person name="Huang Z."/>
        </authorList>
    </citation>
    <scope>NUCLEOTIDE SEQUENCE [LARGE SCALE GENOMIC DNA]</scope>
    <source>
        <strain evidence="2">SA5d-4</strain>
    </source>
</reference>
<proteinExistence type="predicted"/>